<dbReference type="InterPro" id="IPR029055">
    <property type="entry name" value="Ntn_hydrolases_N"/>
</dbReference>
<dbReference type="CDD" id="cd04513">
    <property type="entry name" value="Glycosylasparaginase"/>
    <property type="match status" value="1"/>
</dbReference>
<evidence type="ECO:0000256" key="2">
    <source>
        <dbReference type="PIRSR" id="PIRSR600246-2"/>
    </source>
</evidence>
<dbReference type="Proteomes" id="UP000628560">
    <property type="component" value="Unassembled WGS sequence"/>
</dbReference>
<dbReference type="PANTHER" id="PTHR10188:SF16">
    <property type="entry name" value="N(4)-(BETA-N-ACETYLGLUCOSAMINYL)-L-ASPARAGINASE-LIKE"/>
    <property type="match status" value="1"/>
</dbReference>
<protein>
    <submittedName>
        <fullName evidence="4">N(4)-(Beta-N-acetylglucosaminyl)-L-asparaginase</fullName>
    </submittedName>
</protein>
<proteinExistence type="predicted"/>
<feature type="binding site" evidence="2">
    <location>
        <begin position="201"/>
        <end position="204"/>
    </location>
    <ligand>
        <name>substrate</name>
    </ligand>
</feature>
<reference evidence="4 5" key="1">
    <citation type="submission" date="2020-11" db="EMBL/GenBank/DDBJ databases">
        <title>Identification of Lelliottia nimipressuralis from Wound Infection by Whole Genome-Based Bacterial Identification.</title>
        <authorList>
            <person name="Navarathna D.H."/>
            <person name="Choi H."/>
            <person name="Jinadatha C."/>
            <person name="Chatterjee P."/>
            <person name="Hwang M."/>
        </authorList>
    </citation>
    <scope>NUCLEOTIDE SEQUENCE [LARGE SCALE GENOMIC DNA]</scope>
    <source>
        <strain evidence="4 5">DN2020</strain>
    </source>
</reference>
<sequence length="319" mass="34620">MWGIIATWRMALEGVTESASALAAGKPVASAVVDAVAAVEDFPYYKSVGYGGLPTENGEVELDAAYMDGDTLAFGAVGNLVDIANPVRVAQALSRQRYNSLLVGQGAREWALSQGFTDKTMLTDRAMQHYRKRCRETLDKGLSPYDGHDTVGIIGLDKQGSMSVATSTSGLFMKKRGRIGDSPIIGSGFYCDSETGAATATGVGEDLMKGCTSYEIVRRMAQGMTPQQAADSVVFELEDKLMSRFGRVGDLSVVCMNNRGEFGAATNIKTFSFVVATARQPLTVFRTERLREKTHYQAVDDDWMQAYATRIRAPIEEQP</sequence>
<feature type="active site" description="Nucleophile" evidence="1">
    <location>
        <position position="150"/>
    </location>
</feature>
<organism evidence="4 5">
    <name type="scientific">Lelliottia nimipressuralis</name>
    <dbReference type="NCBI Taxonomy" id="69220"/>
    <lineage>
        <taxon>Bacteria</taxon>
        <taxon>Pseudomonadati</taxon>
        <taxon>Pseudomonadota</taxon>
        <taxon>Gammaproteobacteria</taxon>
        <taxon>Enterobacterales</taxon>
        <taxon>Enterobacteriaceae</taxon>
        <taxon>Lelliottia</taxon>
    </lineage>
</organism>
<dbReference type="SUPFAM" id="SSF56235">
    <property type="entry name" value="N-terminal nucleophile aminohydrolases (Ntn hydrolases)"/>
    <property type="match status" value="1"/>
</dbReference>
<feature type="binding site" evidence="2">
    <location>
        <begin position="178"/>
        <end position="181"/>
    </location>
    <ligand>
        <name>substrate</name>
    </ligand>
</feature>
<evidence type="ECO:0000256" key="1">
    <source>
        <dbReference type="PIRSR" id="PIRSR600246-1"/>
    </source>
</evidence>
<dbReference type="Gene3D" id="3.60.20.30">
    <property type="entry name" value="(Glycosyl)asparaginase"/>
    <property type="match status" value="1"/>
</dbReference>
<dbReference type="EMBL" id="JADIXP010000011">
    <property type="protein sequence ID" value="MBF4179587.1"/>
    <property type="molecule type" value="Genomic_DNA"/>
</dbReference>
<dbReference type="RefSeq" id="WP_194513942.1">
    <property type="nucleotide sequence ID" value="NZ_DALYVD010000002.1"/>
</dbReference>
<dbReference type="PANTHER" id="PTHR10188">
    <property type="entry name" value="L-ASPARAGINASE"/>
    <property type="match status" value="1"/>
</dbReference>
<feature type="site" description="Cleavage; by autolysis" evidence="3">
    <location>
        <begin position="149"/>
        <end position="150"/>
    </location>
</feature>
<evidence type="ECO:0000313" key="4">
    <source>
        <dbReference type="EMBL" id="MBF4179587.1"/>
    </source>
</evidence>
<name>A0ABD4KDL7_9ENTR</name>
<evidence type="ECO:0000313" key="5">
    <source>
        <dbReference type="Proteomes" id="UP000628560"/>
    </source>
</evidence>
<dbReference type="AlphaFoldDB" id="A0ABD4KDL7"/>
<evidence type="ECO:0000256" key="3">
    <source>
        <dbReference type="PIRSR" id="PIRSR600246-3"/>
    </source>
</evidence>
<dbReference type="InterPro" id="IPR000246">
    <property type="entry name" value="Peptidase_T2"/>
</dbReference>
<dbReference type="Pfam" id="PF01112">
    <property type="entry name" value="Asparaginase_2"/>
    <property type="match status" value="1"/>
</dbReference>
<accession>A0ABD4KDL7</accession>
<gene>
    <name evidence="4" type="ORF">ISP11_17110</name>
</gene>
<comment type="caution">
    <text evidence="4">The sequence shown here is derived from an EMBL/GenBank/DDBJ whole genome shotgun (WGS) entry which is preliminary data.</text>
</comment>